<sequence>MLVLAADYLEPSLRDELTGSADVIQWGLPANLIDEIVSWNADYRKIIPLDVDGRHSFAGIIDALDRKGLELAQRIGTELGGSTKVRYYSEGWLRPLEG</sequence>
<comment type="caution">
    <text evidence="1">The sequence shown here is derived from an EMBL/GenBank/DDBJ whole genome shotgun (WGS) entry which is preliminary data.</text>
</comment>
<dbReference type="RefSeq" id="WP_306973053.1">
    <property type="nucleotide sequence ID" value="NZ_JAUSTF010000002.1"/>
</dbReference>
<evidence type="ECO:0000313" key="4">
    <source>
        <dbReference type="Proteomes" id="UP001242995"/>
    </source>
</evidence>
<gene>
    <name evidence="1" type="ORF">J2S90_000050</name>
    <name evidence="2" type="ORF">J2S93_001653</name>
</gene>
<name>A0AAW8D5X7_9MICC</name>
<evidence type="ECO:0000313" key="2">
    <source>
        <dbReference type="EMBL" id="MDQ0180237.1"/>
    </source>
</evidence>
<proteinExistence type="predicted"/>
<dbReference type="Proteomes" id="UP001242995">
    <property type="component" value="Unassembled WGS sequence"/>
</dbReference>
<dbReference type="EMBL" id="JAUSTF010000002">
    <property type="protein sequence ID" value="MDQ0180237.1"/>
    <property type="molecule type" value="Genomic_DNA"/>
</dbReference>
<protein>
    <submittedName>
        <fullName evidence="1">Uncharacterized protein</fullName>
    </submittedName>
</protein>
<keyword evidence="3" id="KW-1185">Reference proteome</keyword>
<dbReference type="AlphaFoldDB" id="A0AAW8D5X7"/>
<organism evidence="1 4">
    <name type="scientific">Arthrobacter bambusae</name>
    <dbReference type="NCBI Taxonomy" id="1338426"/>
    <lineage>
        <taxon>Bacteria</taxon>
        <taxon>Bacillati</taxon>
        <taxon>Actinomycetota</taxon>
        <taxon>Actinomycetes</taxon>
        <taxon>Micrococcales</taxon>
        <taxon>Micrococcaceae</taxon>
        <taxon>Arthrobacter</taxon>
    </lineage>
</organism>
<reference evidence="1 3" key="1">
    <citation type="submission" date="2023-07" db="EMBL/GenBank/DDBJ databases">
        <title>Sorghum-associated microbial communities from plants grown in Nebraska, USA.</title>
        <authorList>
            <person name="Schachtman D."/>
        </authorList>
    </citation>
    <scope>NUCLEOTIDE SEQUENCE</scope>
    <source>
        <strain evidence="1">DS1006</strain>
        <strain evidence="2 3">DS1016</strain>
    </source>
</reference>
<evidence type="ECO:0000313" key="1">
    <source>
        <dbReference type="EMBL" id="MDP9903110.1"/>
    </source>
</evidence>
<accession>A0AAW8D5X7</accession>
<evidence type="ECO:0000313" key="3">
    <source>
        <dbReference type="Proteomes" id="UP001230951"/>
    </source>
</evidence>
<dbReference type="EMBL" id="JAUSRG010000001">
    <property type="protein sequence ID" value="MDP9903110.1"/>
    <property type="molecule type" value="Genomic_DNA"/>
</dbReference>
<dbReference type="Proteomes" id="UP001230951">
    <property type="component" value="Unassembled WGS sequence"/>
</dbReference>